<keyword evidence="4 6" id="KW-0472">Membrane</keyword>
<dbReference type="EMBL" id="JAVRQU010000007">
    <property type="protein sequence ID" value="KAK5700493.1"/>
    <property type="molecule type" value="Genomic_DNA"/>
</dbReference>
<comment type="subcellular location">
    <subcellularLocation>
        <location evidence="1">Membrane</location>
        <topology evidence="1">Multi-pass membrane protein</topology>
    </subcellularLocation>
</comment>
<evidence type="ECO:0008006" key="9">
    <source>
        <dbReference type="Google" id="ProtNLM"/>
    </source>
</evidence>
<keyword evidence="3 6" id="KW-1133">Transmembrane helix</keyword>
<feature type="transmembrane region" description="Helical" evidence="6">
    <location>
        <begin position="12"/>
        <end position="34"/>
    </location>
</feature>
<evidence type="ECO:0000313" key="7">
    <source>
        <dbReference type="EMBL" id="KAK5700493.1"/>
    </source>
</evidence>
<sequence length="522" mass="55597">MGLPPPAYDRLTLRIASVIAATVIALSCGTNYAFSAWSPQFASRLRLSATQQNLIGNFGNIGMYAMGIPGGILIDTRGPRWGVAAGVLSLALGYFPLRAAYVAGPGAYSMPVLCLMGLMTGMGSCTAFSAAIKVSASNFPRHRGTATAFPLSAFGLSAFFYTSVSALAFPDDTAGYLGLLAWGTTSMVFVGLFGLQLVRTEVGQGYTAVDGGERPGLGGRRESSKMRRSTEHVRSTSKGSNAETGTADETSSLVGSDATSTPGDDIQDAKLHPAHHHGPEITGVQLLRTPKFWQLFIMLGLLCGVGLMTINNIGNNALALWHHYDDSAGHDFIQKRQLLHVSILSLCSFAGRLLSGIGSDWLVHHHASRFWTLVASAGLFCSAQVVALTLQNPNNLFWLSGLTGLAYGALFGVYPALVADAFGPTGLGINWGAMTMAPVLSGNIFNLLYGRILDAHSHWKDNGEGHGGETVCEEGRECYSGAYWLTLVASVIGVGWALWCIRHEKVGRMRESKAAMMREHEG</sequence>
<evidence type="ECO:0000256" key="3">
    <source>
        <dbReference type="ARBA" id="ARBA00022989"/>
    </source>
</evidence>
<keyword evidence="2 6" id="KW-0812">Transmembrane</keyword>
<feature type="transmembrane region" description="Helical" evidence="6">
    <location>
        <begin position="144"/>
        <end position="169"/>
    </location>
</feature>
<evidence type="ECO:0000313" key="8">
    <source>
        <dbReference type="Proteomes" id="UP001310594"/>
    </source>
</evidence>
<comment type="caution">
    <text evidence="7">The sequence shown here is derived from an EMBL/GenBank/DDBJ whole genome shotgun (WGS) entry which is preliminary data.</text>
</comment>
<feature type="transmembrane region" description="Helical" evidence="6">
    <location>
        <begin position="370"/>
        <end position="390"/>
    </location>
</feature>
<evidence type="ECO:0000256" key="2">
    <source>
        <dbReference type="ARBA" id="ARBA00022692"/>
    </source>
</evidence>
<evidence type="ECO:0000256" key="4">
    <source>
        <dbReference type="ARBA" id="ARBA00023136"/>
    </source>
</evidence>
<proteinExistence type="predicted"/>
<feature type="transmembrane region" description="Helical" evidence="6">
    <location>
        <begin position="54"/>
        <end position="74"/>
    </location>
</feature>
<evidence type="ECO:0000256" key="1">
    <source>
        <dbReference type="ARBA" id="ARBA00004141"/>
    </source>
</evidence>
<organism evidence="7 8">
    <name type="scientific">Elasticomyces elasticus</name>
    <dbReference type="NCBI Taxonomy" id="574655"/>
    <lineage>
        <taxon>Eukaryota</taxon>
        <taxon>Fungi</taxon>
        <taxon>Dikarya</taxon>
        <taxon>Ascomycota</taxon>
        <taxon>Pezizomycotina</taxon>
        <taxon>Dothideomycetes</taxon>
        <taxon>Dothideomycetidae</taxon>
        <taxon>Mycosphaerellales</taxon>
        <taxon>Teratosphaeriaceae</taxon>
        <taxon>Elasticomyces</taxon>
    </lineage>
</organism>
<dbReference type="InterPro" id="IPR036259">
    <property type="entry name" value="MFS_trans_sf"/>
</dbReference>
<feature type="transmembrane region" description="Helical" evidence="6">
    <location>
        <begin position="429"/>
        <end position="449"/>
    </location>
</feature>
<accession>A0AAN7W7R3</accession>
<dbReference type="Gene3D" id="1.20.1250.20">
    <property type="entry name" value="MFS general substrate transporter like domains"/>
    <property type="match status" value="2"/>
</dbReference>
<dbReference type="InterPro" id="IPR011701">
    <property type="entry name" value="MFS"/>
</dbReference>
<evidence type="ECO:0000256" key="6">
    <source>
        <dbReference type="SAM" id="Phobius"/>
    </source>
</evidence>
<dbReference type="GO" id="GO:0022857">
    <property type="term" value="F:transmembrane transporter activity"/>
    <property type="evidence" value="ECO:0007669"/>
    <property type="project" value="InterPro"/>
</dbReference>
<dbReference type="PANTHER" id="PTHR21576:SF158">
    <property type="entry name" value="RIBOSOMAL RNA-PROCESSING PROTEIN 12-LIKE CONSERVED DOMAIN-CONTAINING PROTEIN"/>
    <property type="match status" value="1"/>
</dbReference>
<dbReference type="AlphaFoldDB" id="A0AAN7W7R3"/>
<protein>
    <recommendedName>
        <fullName evidence="9">Nodulin-like domain-containing protein</fullName>
    </recommendedName>
</protein>
<feature type="region of interest" description="Disordered" evidence="5">
    <location>
        <begin position="208"/>
        <end position="274"/>
    </location>
</feature>
<feature type="transmembrane region" description="Helical" evidence="6">
    <location>
        <begin position="338"/>
        <end position="358"/>
    </location>
</feature>
<dbReference type="PANTHER" id="PTHR21576">
    <property type="entry name" value="UNCHARACTERIZED NODULIN-LIKE PROTEIN"/>
    <property type="match status" value="1"/>
</dbReference>
<feature type="compositionally biased region" description="Basic and acidic residues" evidence="5">
    <location>
        <begin position="219"/>
        <end position="234"/>
    </location>
</feature>
<feature type="transmembrane region" description="Helical" evidence="6">
    <location>
        <begin position="81"/>
        <end position="101"/>
    </location>
</feature>
<feature type="transmembrane region" description="Helical" evidence="6">
    <location>
        <begin position="396"/>
        <end position="417"/>
    </location>
</feature>
<feature type="compositionally biased region" description="Polar residues" evidence="5">
    <location>
        <begin position="236"/>
        <end position="262"/>
    </location>
</feature>
<feature type="transmembrane region" description="Helical" evidence="6">
    <location>
        <begin position="175"/>
        <end position="195"/>
    </location>
</feature>
<dbReference type="SUPFAM" id="SSF103473">
    <property type="entry name" value="MFS general substrate transporter"/>
    <property type="match status" value="1"/>
</dbReference>
<evidence type="ECO:0000256" key="5">
    <source>
        <dbReference type="SAM" id="MobiDB-lite"/>
    </source>
</evidence>
<reference evidence="7" key="1">
    <citation type="submission" date="2023-08" db="EMBL/GenBank/DDBJ databases">
        <title>Black Yeasts Isolated from many extreme environments.</title>
        <authorList>
            <person name="Coleine C."/>
            <person name="Stajich J.E."/>
            <person name="Selbmann L."/>
        </authorList>
    </citation>
    <scope>NUCLEOTIDE SEQUENCE</scope>
    <source>
        <strain evidence="7">CCFEE 5810</strain>
    </source>
</reference>
<dbReference type="Proteomes" id="UP001310594">
    <property type="component" value="Unassembled WGS sequence"/>
</dbReference>
<feature type="transmembrane region" description="Helical" evidence="6">
    <location>
        <begin position="107"/>
        <end position="132"/>
    </location>
</feature>
<dbReference type="Pfam" id="PF07690">
    <property type="entry name" value="MFS_1"/>
    <property type="match status" value="1"/>
</dbReference>
<feature type="transmembrane region" description="Helical" evidence="6">
    <location>
        <begin position="482"/>
        <end position="501"/>
    </location>
</feature>
<feature type="transmembrane region" description="Helical" evidence="6">
    <location>
        <begin position="295"/>
        <end position="318"/>
    </location>
</feature>
<name>A0AAN7W7R3_9PEZI</name>
<gene>
    <name evidence="7" type="ORF">LTR97_005010</name>
</gene>
<dbReference type="GO" id="GO:0000329">
    <property type="term" value="C:fungal-type vacuole membrane"/>
    <property type="evidence" value="ECO:0007669"/>
    <property type="project" value="TreeGrafter"/>
</dbReference>